<dbReference type="EMBL" id="WNTK01000009">
    <property type="protein sequence ID" value="KAG9477757.1"/>
    <property type="molecule type" value="Genomic_DNA"/>
</dbReference>
<dbReference type="Proteomes" id="UP000770717">
    <property type="component" value="Unassembled WGS sequence"/>
</dbReference>
<feature type="transmembrane region" description="Helical" evidence="1">
    <location>
        <begin position="30"/>
        <end position="57"/>
    </location>
</feature>
<name>A0A8J6K311_ELECQ</name>
<reference evidence="2" key="1">
    <citation type="thesis" date="2020" institute="ProQuest LLC" country="789 East Eisenhower Parkway, Ann Arbor, MI, USA">
        <title>Comparative Genomics and Chromosome Evolution.</title>
        <authorList>
            <person name="Mudd A.B."/>
        </authorList>
    </citation>
    <scope>NUCLEOTIDE SEQUENCE</scope>
    <source>
        <strain evidence="2">HN-11 Male</strain>
        <tissue evidence="2">Kidney and liver</tissue>
    </source>
</reference>
<keyword evidence="1" id="KW-1133">Transmembrane helix</keyword>
<keyword evidence="3" id="KW-1185">Reference proteome</keyword>
<proteinExistence type="predicted"/>
<evidence type="ECO:0000256" key="1">
    <source>
        <dbReference type="SAM" id="Phobius"/>
    </source>
</evidence>
<sequence length="84" mass="9830">MIMYLLCSILYCNLGCTVLRIPCSMFRNVYFFVNVFYILFYCFVFGFFLILLGFFSLPSTNSMKVRIFQIPQHVIVGPFYSSCA</sequence>
<keyword evidence="1" id="KW-0472">Membrane</keyword>
<gene>
    <name evidence="2" type="ORF">GDO78_012984</name>
</gene>
<keyword evidence="1" id="KW-0812">Transmembrane</keyword>
<evidence type="ECO:0000313" key="3">
    <source>
        <dbReference type="Proteomes" id="UP000770717"/>
    </source>
</evidence>
<protein>
    <submittedName>
        <fullName evidence="2">Uncharacterized protein</fullName>
    </submittedName>
</protein>
<organism evidence="2 3">
    <name type="scientific">Eleutherodactylus coqui</name>
    <name type="common">Puerto Rican coqui</name>
    <dbReference type="NCBI Taxonomy" id="57060"/>
    <lineage>
        <taxon>Eukaryota</taxon>
        <taxon>Metazoa</taxon>
        <taxon>Chordata</taxon>
        <taxon>Craniata</taxon>
        <taxon>Vertebrata</taxon>
        <taxon>Euteleostomi</taxon>
        <taxon>Amphibia</taxon>
        <taxon>Batrachia</taxon>
        <taxon>Anura</taxon>
        <taxon>Neobatrachia</taxon>
        <taxon>Hyloidea</taxon>
        <taxon>Eleutherodactylidae</taxon>
        <taxon>Eleutherodactylinae</taxon>
        <taxon>Eleutherodactylus</taxon>
        <taxon>Eleutherodactylus</taxon>
    </lineage>
</organism>
<dbReference type="AlphaFoldDB" id="A0A8J6K311"/>
<comment type="caution">
    <text evidence="2">The sequence shown here is derived from an EMBL/GenBank/DDBJ whole genome shotgun (WGS) entry which is preliminary data.</text>
</comment>
<evidence type="ECO:0000313" key="2">
    <source>
        <dbReference type="EMBL" id="KAG9477757.1"/>
    </source>
</evidence>
<accession>A0A8J6K311</accession>